<proteinExistence type="predicted"/>
<evidence type="ECO:0000313" key="1">
    <source>
        <dbReference type="EMBL" id="MFK4448586.1"/>
    </source>
</evidence>
<accession>A0ABW8N1Q0</accession>
<sequence>MNFDLMGIRALHPEKRSRSIPLQSRFLKEAKRLVIERACSASRTPSNRLRKYTSPEATPFALCGYRCAIFCIAKFQRE</sequence>
<evidence type="ECO:0000313" key="2">
    <source>
        <dbReference type="Proteomes" id="UP001620514"/>
    </source>
</evidence>
<reference evidence="1 2" key="1">
    <citation type="submission" date="2024-11" db="EMBL/GenBank/DDBJ databases">
        <title>Using genomics to understand microbial adaptation to soil warming.</title>
        <authorList>
            <person name="Deangelis K.M. PhD."/>
        </authorList>
    </citation>
    <scope>NUCLEOTIDE SEQUENCE [LARGE SCALE GENOMIC DNA]</scope>
    <source>
        <strain evidence="1 2">GAS97</strain>
    </source>
</reference>
<gene>
    <name evidence="1" type="ORF">ABH943_008630</name>
</gene>
<dbReference type="EMBL" id="JBIYDN010000054">
    <property type="protein sequence ID" value="MFK4448586.1"/>
    <property type="molecule type" value="Genomic_DNA"/>
</dbReference>
<organism evidence="1 2">
    <name type="scientific">Caballeronia udeis</name>
    <dbReference type="NCBI Taxonomy" id="1232866"/>
    <lineage>
        <taxon>Bacteria</taxon>
        <taxon>Pseudomonadati</taxon>
        <taxon>Pseudomonadota</taxon>
        <taxon>Betaproteobacteria</taxon>
        <taxon>Burkholderiales</taxon>
        <taxon>Burkholderiaceae</taxon>
        <taxon>Caballeronia</taxon>
    </lineage>
</organism>
<comment type="caution">
    <text evidence="1">The sequence shown here is derived from an EMBL/GenBank/DDBJ whole genome shotgun (WGS) entry which is preliminary data.</text>
</comment>
<dbReference type="RefSeq" id="WP_404614994.1">
    <property type="nucleotide sequence ID" value="NZ_JBIYDN010000054.1"/>
</dbReference>
<dbReference type="Proteomes" id="UP001620514">
    <property type="component" value="Unassembled WGS sequence"/>
</dbReference>
<feature type="non-terminal residue" evidence="1">
    <location>
        <position position="78"/>
    </location>
</feature>
<protein>
    <submittedName>
        <fullName evidence="1">Uncharacterized protein</fullName>
    </submittedName>
</protein>
<keyword evidence="2" id="KW-1185">Reference proteome</keyword>
<name>A0ABW8N1Q0_9BURK</name>